<feature type="transmembrane region" description="Helical" evidence="1">
    <location>
        <begin position="189"/>
        <end position="211"/>
    </location>
</feature>
<sequence length="223" mass="25950">MNNSLPLIADAWRFFKNNLASIIALIMPLIMAVSTFSAAIAHYARDIEYIEYLAMLPYMLTFPIYQCVFILYMSSVISGEFLQRKQYYQLALKLWLPIVGLYIIATIAILTGLLLLIVPAIIVMIRISFSEFYCILYKRSPVDAFRLSWKATKEYQGIIFAGFIIIWLATNVPFWFIKRTFYNMDFWNPITIALYHAAESLFAILLTIFNFRIFTLLPEKPDN</sequence>
<feature type="transmembrane region" description="Helical" evidence="1">
    <location>
        <begin position="21"/>
        <end position="44"/>
    </location>
</feature>
<reference evidence="2 3" key="1">
    <citation type="submission" date="2023-07" db="EMBL/GenBank/DDBJ databases">
        <title>Sorghum-associated microbial communities from plants grown in Nebraska, USA.</title>
        <authorList>
            <person name="Schachtman D."/>
        </authorList>
    </citation>
    <scope>NUCLEOTIDE SEQUENCE [LARGE SCALE GENOMIC DNA]</scope>
    <source>
        <strain evidence="2 3">BE190</strain>
    </source>
</reference>
<proteinExistence type="predicted"/>
<protein>
    <submittedName>
        <fullName evidence="2">Lysylphosphatidylglycerol synthetase-like protein (DUF2156 family)</fullName>
    </submittedName>
</protein>
<keyword evidence="1" id="KW-0472">Membrane</keyword>
<keyword evidence="1" id="KW-1133">Transmembrane helix</keyword>
<gene>
    <name evidence="2" type="ORF">J2X05_000092</name>
</gene>
<organism evidence="2 3">
    <name type="scientific">Cellvibrio fibrivorans</name>
    <dbReference type="NCBI Taxonomy" id="126350"/>
    <lineage>
        <taxon>Bacteria</taxon>
        <taxon>Pseudomonadati</taxon>
        <taxon>Pseudomonadota</taxon>
        <taxon>Gammaproteobacteria</taxon>
        <taxon>Cellvibrionales</taxon>
        <taxon>Cellvibrionaceae</taxon>
        <taxon>Cellvibrio</taxon>
    </lineage>
</organism>
<dbReference type="EMBL" id="JAVDVX010000001">
    <property type="protein sequence ID" value="MDR7088089.1"/>
    <property type="molecule type" value="Genomic_DNA"/>
</dbReference>
<dbReference type="RefSeq" id="WP_310067275.1">
    <property type="nucleotide sequence ID" value="NZ_JAVDVX010000001.1"/>
</dbReference>
<keyword evidence="3" id="KW-1185">Reference proteome</keyword>
<feature type="transmembrane region" description="Helical" evidence="1">
    <location>
        <begin position="116"/>
        <end position="136"/>
    </location>
</feature>
<feature type="transmembrane region" description="Helical" evidence="1">
    <location>
        <begin position="90"/>
        <end position="110"/>
    </location>
</feature>
<evidence type="ECO:0000256" key="1">
    <source>
        <dbReference type="SAM" id="Phobius"/>
    </source>
</evidence>
<keyword evidence="1" id="KW-0812">Transmembrane</keyword>
<comment type="caution">
    <text evidence="2">The sequence shown here is derived from an EMBL/GenBank/DDBJ whole genome shotgun (WGS) entry which is preliminary data.</text>
</comment>
<name>A0ABU1USD1_9GAMM</name>
<feature type="transmembrane region" description="Helical" evidence="1">
    <location>
        <begin position="157"/>
        <end position="177"/>
    </location>
</feature>
<accession>A0ABU1USD1</accession>
<evidence type="ECO:0000313" key="3">
    <source>
        <dbReference type="Proteomes" id="UP001253595"/>
    </source>
</evidence>
<evidence type="ECO:0000313" key="2">
    <source>
        <dbReference type="EMBL" id="MDR7088089.1"/>
    </source>
</evidence>
<dbReference type="Proteomes" id="UP001253595">
    <property type="component" value="Unassembled WGS sequence"/>
</dbReference>
<feature type="transmembrane region" description="Helical" evidence="1">
    <location>
        <begin position="56"/>
        <end position="78"/>
    </location>
</feature>